<dbReference type="Proteomes" id="UP000626844">
    <property type="component" value="Unassembled WGS sequence"/>
</dbReference>
<dbReference type="AlphaFoldDB" id="A0A926NDI2"/>
<protein>
    <submittedName>
        <fullName evidence="2">VOC family protein</fullName>
    </submittedName>
</protein>
<feature type="domain" description="VOC" evidence="1">
    <location>
        <begin position="2"/>
        <end position="117"/>
    </location>
</feature>
<comment type="caution">
    <text evidence="2">The sequence shown here is derived from an EMBL/GenBank/DDBJ whole genome shotgun (WGS) entry which is preliminary data.</text>
</comment>
<accession>A0A926NDI2</accession>
<gene>
    <name evidence="2" type="ORF">IC621_18770</name>
</gene>
<evidence type="ECO:0000259" key="1">
    <source>
        <dbReference type="PROSITE" id="PS51819"/>
    </source>
</evidence>
<dbReference type="InterPro" id="IPR037523">
    <property type="entry name" value="VOC_core"/>
</dbReference>
<evidence type="ECO:0000313" key="2">
    <source>
        <dbReference type="EMBL" id="MBD1382267.1"/>
    </source>
</evidence>
<dbReference type="EMBL" id="JACXAI010000027">
    <property type="protein sequence ID" value="MBD1382267.1"/>
    <property type="molecule type" value="Genomic_DNA"/>
</dbReference>
<evidence type="ECO:0000313" key="3">
    <source>
        <dbReference type="Proteomes" id="UP000626844"/>
    </source>
</evidence>
<dbReference type="InterPro" id="IPR004360">
    <property type="entry name" value="Glyas_Fos-R_dOase_dom"/>
</dbReference>
<dbReference type="InterPro" id="IPR029068">
    <property type="entry name" value="Glyas_Bleomycin-R_OHBP_Dase"/>
</dbReference>
<dbReference type="RefSeq" id="WP_191160286.1">
    <property type="nucleotide sequence ID" value="NZ_JACXAI010000027.1"/>
</dbReference>
<dbReference type="PROSITE" id="PS51819">
    <property type="entry name" value="VOC"/>
    <property type="match status" value="1"/>
</dbReference>
<keyword evidence="3" id="KW-1185">Reference proteome</keyword>
<dbReference type="Pfam" id="PF00903">
    <property type="entry name" value="Glyoxalase"/>
    <property type="match status" value="1"/>
</dbReference>
<proteinExistence type="predicted"/>
<reference evidence="2" key="1">
    <citation type="submission" date="2020-09" db="EMBL/GenBank/DDBJ databases">
        <title>A novel bacterium of genus Bacillus, isolated from South China Sea.</title>
        <authorList>
            <person name="Huang H."/>
            <person name="Mo K."/>
            <person name="Hu Y."/>
        </authorList>
    </citation>
    <scope>NUCLEOTIDE SEQUENCE</scope>
    <source>
        <strain evidence="2">IB182487</strain>
    </source>
</reference>
<sequence length="122" mass="14004">MKWHHAGIQVMDLNASEHFYSTFFGFEAEERITLLDEEIVFMKKGQIRIELIKSEEGVCGESQSIHLSWEVTSLDHWISDLIEKGLQPIEGPLTYENGVKCVFYQAAGGEWIELIERVNKSS</sequence>
<organism evidence="2 3">
    <name type="scientific">Metabacillus arenae</name>
    <dbReference type="NCBI Taxonomy" id="2771434"/>
    <lineage>
        <taxon>Bacteria</taxon>
        <taxon>Bacillati</taxon>
        <taxon>Bacillota</taxon>
        <taxon>Bacilli</taxon>
        <taxon>Bacillales</taxon>
        <taxon>Bacillaceae</taxon>
        <taxon>Metabacillus</taxon>
    </lineage>
</organism>
<name>A0A926NDI2_9BACI</name>
<dbReference type="Gene3D" id="3.10.180.10">
    <property type="entry name" value="2,3-Dihydroxybiphenyl 1,2-Dioxygenase, domain 1"/>
    <property type="match status" value="1"/>
</dbReference>
<dbReference type="CDD" id="cd06587">
    <property type="entry name" value="VOC"/>
    <property type="match status" value="1"/>
</dbReference>
<dbReference type="SUPFAM" id="SSF54593">
    <property type="entry name" value="Glyoxalase/Bleomycin resistance protein/Dihydroxybiphenyl dioxygenase"/>
    <property type="match status" value="1"/>
</dbReference>